<dbReference type="GO" id="GO:0050518">
    <property type="term" value="F:2-C-methyl-D-erythritol 4-phosphate cytidylyltransferase activity"/>
    <property type="evidence" value="ECO:0007669"/>
    <property type="project" value="UniProtKB-UniRule"/>
</dbReference>
<feature type="site" description="Positions MEP for the nucleophilic attack" evidence="7">
    <location>
        <position position="201"/>
    </location>
</feature>
<dbReference type="GO" id="GO:0019288">
    <property type="term" value="P:isopentenyl diphosphate biosynthetic process, methylerythritol 4-phosphate pathway"/>
    <property type="evidence" value="ECO:0007669"/>
    <property type="project" value="UniProtKB-UniRule"/>
</dbReference>
<evidence type="ECO:0000256" key="5">
    <source>
        <dbReference type="ARBA" id="ARBA00022695"/>
    </source>
</evidence>
<dbReference type="Gene3D" id="3.90.550.10">
    <property type="entry name" value="Spore Coat Polysaccharide Biosynthesis Protein SpsA, Chain A"/>
    <property type="match status" value="1"/>
</dbReference>
<dbReference type="InterPro" id="IPR001228">
    <property type="entry name" value="IspD"/>
</dbReference>
<dbReference type="PROSITE" id="PS01295">
    <property type="entry name" value="ISPD"/>
    <property type="match status" value="1"/>
</dbReference>
<reference evidence="8" key="1">
    <citation type="submission" date="2020-07" db="EMBL/GenBank/DDBJ databases">
        <title>Huge and variable diversity of episymbiotic CPR bacteria and DPANN archaea in groundwater ecosystems.</title>
        <authorList>
            <person name="He C.Y."/>
            <person name="Keren R."/>
            <person name="Whittaker M."/>
            <person name="Farag I.F."/>
            <person name="Doudna J."/>
            <person name="Cate J.H.D."/>
            <person name="Banfield J.F."/>
        </authorList>
    </citation>
    <scope>NUCLEOTIDE SEQUENCE</scope>
    <source>
        <strain evidence="8">NC_groundwater_763_Ag_S-0.2um_68_21</strain>
    </source>
</reference>
<dbReference type="Pfam" id="PF01128">
    <property type="entry name" value="IspD"/>
    <property type="match status" value="1"/>
</dbReference>
<dbReference type="InterPro" id="IPR029044">
    <property type="entry name" value="Nucleotide-diphossugar_trans"/>
</dbReference>
<evidence type="ECO:0000313" key="9">
    <source>
        <dbReference type="Proteomes" id="UP000782312"/>
    </source>
</evidence>
<dbReference type="PANTHER" id="PTHR32125">
    <property type="entry name" value="2-C-METHYL-D-ERYTHRITOL 4-PHOSPHATE CYTIDYLYLTRANSFERASE, CHLOROPLASTIC"/>
    <property type="match status" value="1"/>
</dbReference>
<comment type="caution">
    <text evidence="8">The sequence shown here is derived from an EMBL/GenBank/DDBJ whole genome shotgun (WGS) entry which is preliminary data.</text>
</comment>
<dbReference type="HAMAP" id="MF_00108">
    <property type="entry name" value="IspD"/>
    <property type="match status" value="1"/>
</dbReference>
<evidence type="ECO:0000256" key="7">
    <source>
        <dbReference type="HAMAP-Rule" id="MF_00108"/>
    </source>
</evidence>
<evidence type="ECO:0000313" key="8">
    <source>
        <dbReference type="EMBL" id="MBI3127009.1"/>
    </source>
</evidence>
<dbReference type="SUPFAM" id="SSF53448">
    <property type="entry name" value="Nucleotide-diphospho-sugar transferases"/>
    <property type="match status" value="1"/>
</dbReference>
<dbReference type="InterPro" id="IPR018294">
    <property type="entry name" value="ISPD_synthase_CS"/>
</dbReference>
<dbReference type="AlphaFoldDB" id="A0A932I0G4"/>
<dbReference type="FunFam" id="3.90.550.10:FF:000003">
    <property type="entry name" value="2-C-methyl-D-erythritol 4-phosphate cytidylyltransferase"/>
    <property type="match status" value="1"/>
</dbReference>
<comment type="pathway">
    <text evidence="2 7">Isoprenoid biosynthesis; isopentenyl diphosphate biosynthesis via DXP pathway; isopentenyl diphosphate from 1-deoxy-D-xylulose 5-phosphate: step 2/6.</text>
</comment>
<comment type="similarity">
    <text evidence="3 7">Belongs to the IspD/TarI cytidylyltransferase family. IspD subfamily.</text>
</comment>
<dbReference type="InterPro" id="IPR050088">
    <property type="entry name" value="IspD/TarI_cytidylyltransf_bact"/>
</dbReference>
<sequence>MVPAAGRGERLPGPIPKQFRPLAGLPLLWHSLYRLAQSGAVGSIVVVMPPGGGGPPELPEVRLPIRVAEGGPRRQDSVERGLLALPRDVEWVVVHDGARPLLPPDLVRACLAGALETGAALAALPLSDTLKRGGPEGFAEATLSRDGLWLAQTPQAARRDLLARALAAAREEGREGTDEASLLEAIGVRARLVPGDPMNFKVTRPGDMALAEAWLASPLAEKRAAP</sequence>
<keyword evidence="5 7" id="KW-0548">Nucleotidyltransferase</keyword>
<comment type="function">
    <text evidence="7">Catalyzes the formation of 4-diphosphocytidyl-2-C-methyl-D-erythritol from CTP and 2-C-methyl-D-erythritol 4-phosphate (MEP).</text>
</comment>
<evidence type="ECO:0000256" key="6">
    <source>
        <dbReference type="ARBA" id="ARBA00023229"/>
    </source>
</evidence>
<gene>
    <name evidence="7 8" type="primary">ispD</name>
    <name evidence="8" type="ORF">HYZ11_05350</name>
</gene>
<dbReference type="InterPro" id="IPR034683">
    <property type="entry name" value="IspD/TarI"/>
</dbReference>
<protein>
    <recommendedName>
        <fullName evidence="7">2-C-methyl-D-erythritol 4-phosphate cytidylyltransferase</fullName>
        <ecNumber evidence="7">2.7.7.60</ecNumber>
    </recommendedName>
    <alternativeName>
        <fullName evidence="7">4-diphosphocytidyl-2C-methyl-D-erythritol synthase</fullName>
    </alternativeName>
    <alternativeName>
        <fullName evidence="7">MEP cytidylyltransferase</fullName>
        <shortName evidence="7">MCT</shortName>
    </alternativeName>
</protein>
<dbReference type="Proteomes" id="UP000782312">
    <property type="component" value="Unassembled WGS sequence"/>
</dbReference>
<evidence type="ECO:0000256" key="2">
    <source>
        <dbReference type="ARBA" id="ARBA00004787"/>
    </source>
</evidence>
<keyword evidence="4 7" id="KW-0808">Transferase</keyword>
<comment type="catalytic activity">
    <reaction evidence="1 7">
        <text>2-C-methyl-D-erythritol 4-phosphate + CTP + H(+) = 4-CDP-2-C-methyl-D-erythritol + diphosphate</text>
        <dbReference type="Rhea" id="RHEA:13429"/>
        <dbReference type="ChEBI" id="CHEBI:15378"/>
        <dbReference type="ChEBI" id="CHEBI:33019"/>
        <dbReference type="ChEBI" id="CHEBI:37563"/>
        <dbReference type="ChEBI" id="CHEBI:57823"/>
        <dbReference type="ChEBI" id="CHEBI:58262"/>
        <dbReference type="EC" id="2.7.7.60"/>
    </reaction>
</comment>
<feature type="site" description="Positions MEP for the nucleophilic attack" evidence="7">
    <location>
        <position position="145"/>
    </location>
</feature>
<name>A0A932I0G4_UNCTE</name>
<accession>A0A932I0G4</accession>
<dbReference type="PANTHER" id="PTHR32125:SF4">
    <property type="entry name" value="2-C-METHYL-D-ERYTHRITOL 4-PHOSPHATE CYTIDYLYLTRANSFERASE, CHLOROPLASTIC"/>
    <property type="match status" value="1"/>
</dbReference>
<feature type="site" description="Transition state stabilizer" evidence="7">
    <location>
        <position position="10"/>
    </location>
</feature>
<organism evidence="8 9">
    <name type="scientific">Tectimicrobiota bacterium</name>
    <dbReference type="NCBI Taxonomy" id="2528274"/>
    <lineage>
        <taxon>Bacteria</taxon>
        <taxon>Pseudomonadati</taxon>
        <taxon>Nitrospinota/Tectimicrobiota group</taxon>
        <taxon>Candidatus Tectimicrobiota</taxon>
    </lineage>
</organism>
<dbReference type="CDD" id="cd02516">
    <property type="entry name" value="CDP-ME_synthetase"/>
    <property type="match status" value="1"/>
</dbReference>
<keyword evidence="6 7" id="KW-0414">Isoprene biosynthesis</keyword>
<dbReference type="EMBL" id="JACPUR010000014">
    <property type="protein sequence ID" value="MBI3127009.1"/>
    <property type="molecule type" value="Genomic_DNA"/>
</dbReference>
<dbReference type="NCBIfam" id="TIGR00453">
    <property type="entry name" value="ispD"/>
    <property type="match status" value="1"/>
</dbReference>
<evidence type="ECO:0000256" key="4">
    <source>
        <dbReference type="ARBA" id="ARBA00022679"/>
    </source>
</evidence>
<evidence type="ECO:0000256" key="3">
    <source>
        <dbReference type="ARBA" id="ARBA00009789"/>
    </source>
</evidence>
<dbReference type="EC" id="2.7.7.60" evidence="7"/>
<feature type="site" description="Transition state stabilizer" evidence="7">
    <location>
        <position position="17"/>
    </location>
</feature>
<proteinExistence type="inferred from homology"/>
<evidence type="ECO:0000256" key="1">
    <source>
        <dbReference type="ARBA" id="ARBA00001282"/>
    </source>
</evidence>